<dbReference type="SUPFAM" id="SSF53756">
    <property type="entry name" value="UDP-Glycosyltransferase/glycogen phosphorylase"/>
    <property type="match status" value="1"/>
</dbReference>
<dbReference type="PANTHER" id="PTHR10788">
    <property type="entry name" value="TREHALOSE-6-PHOSPHATE SYNTHASE"/>
    <property type="match status" value="1"/>
</dbReference>
<dbReference type="OrthoDB" id="755951at2759"/>
<dbReference type="OMA" id="NRTIWPL"/>
<comment type="catalytic activity">
    <reaction evidence="7">
        <text>D-glucose 6-phosphate + UDP-alpha-D-glucose = alpha,alpha-trehalose 6-phosphate + UDP + H(+)</text>
        <dbReference type="Rhea" id="RHEA:18889"/>
        <dbReference type="ChEBI" id="CHEBI:15378"/>
        <dbReference type="ChEBI" id="CHEBI:58223"/>
        <dbReference type="ChEBI" id="CHEBI:58429"/>
        <dbReference type="ChEBI" id="CHEBI:58885"/>
        <dbReference type="ChEBI" id="CHEBI:61548"/>
        <dbReference type="EC" id="2.4.1.15"/>
    </reaction>
</comment>
<organism evidence="9 10">
    <name type="scientific">Trametes pubescens</name>
    <name type="common">White-rot fungus</name>
    <dbReference type="NCBI Taxonomy" id="154538"/>
    <lineage>
        <taxon>Eukaryota</taxon>
        <taxon>Fungi</taxon>
        <taxon>Dikarya</taxon>
        <taxon>Basidiomycota</taxon>
        <taxon>Agaricomycotina</taxon>
        <taxon>Agaricomycetes</taxon>
        <taxon>Polyporales</taxon>
        <taxon>Polyporaceae</taxon>
        <taxon>Trametes</taxon>
    </lineage>
</organism>
<dbReference type="Proteomes" id="UP000184267">
    <property type="component" value="Unassembled WGS sequence"/>
</dbReference>
<keyword evidence="4" id="KW-0808">Transferase</keyword>
<dbReference type="EC" id="2.4.1.15" evidence="2"/>
<dbReference type="AlphaFoldDB" id="A0A1M2VI61"/>
<dbReference type="InterPro" id="IPR001830">
    <property type="entry name" value="Glyco_trans_20"/>
</dbReference>
<dbReference type="GO" id="GO:0005946">
    <property type="term" value="C:alpha,alpha-trehalose-phosphate synthase complex (UDP-forming)"/>
    <property type="evidence" value="ECO:0007669"/>
    <property type="project" value="TreeGrafter"/>
</dbReference>
<name>A0A1M2VI61_TRAPU</name>
<sequence>MSPTLLTTEPSTPDLSIPTTNGEQRHLIVVSNRLPITINKDASGEYHFKMSSGGLVSALSGCKKSMSFTWIGWPGFFIPPKDRPIVDRRLKEEYSCQAVYLDDDVADRHYNGFSNSILWPLFHYHPGEMNFEDENWLAYRQANMAFAEAIMTQLSPGSMVWVQDYHLMLLPMLLRTLIDGPQNVGALTASEVDRILDGIDTEEIPPPKYADIKIGFFLHTPFPSSEIYRILPVRREILLGILYSDLIGFHTYDYARHFLSSCTRILGLPTMPNGVEFEGRLAHVGTFPIGIDPSSFIDNIKKESVQKRVAQLEQRFAGCKVIVGVDRLDYIKGVPQKLHALELFLTQHPEWIGKVVLVQLAVPSRQDVEEYQNLRATVNELVGRINGRFGTVDFMPIHFMHKSLAFDELCALYAVSDVCLVTSTRDGMNLVSYEYIACQQQRQGVMILSEFAGAAQSLNGSIVVNPWDSQEVADAIFQAVTTDAETRAENHRKLFKYVNKYSAAYWGTSFVREMTRIELPEAKLEPVAESPIEEEPAKPEEAPHHTVEELKGGLAELHLNKEDAGGSVVKNGQVQLTPTANALAPHNSA</sequence>
<proteinExistence type="inferred from homology"/>
<dbReference type="FunFam" id="3.40.50.2000:FF:000035">
    <property type="entry name" value="Trehalose-6-phosphate synthase"/>
    <property type="match status" value="1"/>
</dbReference>
<evidence type="ECO:0000256" key="6">
    <source>
        <dbReference type="ARBA" id="ARBA00029654"/>
    </source>
</evidence>
<protein>
    <recommendedName>
        <fullName evidence="2">alpha,alpha-trehalose-phosphate synthase (UDP-forming)</fullName>
        <ecNumber evidence="2">2.4.1.15</ecNumber>
    </recommendedName>
    <alternativeName>
        <fullName evidence="6">UDP-glucose-glucosephosphate glucosyltransferase</fullName>
    </alternativeName>
</protein>
<dbReference type="NCBIfam" id="TIGR02400">
    <property type="entry name" value="trehalose_OtsA"/>
    <property type="match status" value="1"/>
</dbReference>
<keyword evidence="3" id="KW-0328">Glycosyltransferase</keyword>
<accession>A0A1M2VI61</accession>
<dbReference type="PANTHER" id="PTHR10788:SF106">
    <property type="entry name" value="BCDNA.GH08860"/>
    <property type="match status" value="1"/>
</dbReference>
<dbReference type="Pfam" id="PF00982">
    <property type="entry name" value="Glyco_transf_20"/>
    <property type="match status" value="1"/>
</dbReference>
<evidence type="ECO:0000256" key="7">
    <source>
        <dbReference type="ARBA" id="ARBA00048039"/>
    </source>
</evidence>
<dbReference type="GO" id="GO:0004805">
    <property type="term" value="F:trehalose-phosphatase activity"/>
    <property type="evidence" value="ECO:0007669"/>
    <property type="project" value="TreeGrafter"/>
</dbReference>
<dbReference type="STRING" id="154538.A0A1M2VI61"/>
<comment type="caution">
    <text evidence="9">The sequence shown here is derived from an EMBL/GenBank/DDBJ whole genome shotgun (WGS) entry which is preliminary data.</text>
</comment>
<dbReference type="GO" id="GO:0005829">
    <property type="term" value="C:cytosol"/>
    <property type="evidence" value="ECO:0007669"/>
    <property type="project" value="TreeGrafter"/>
</dbReference>
<dbReference type="GO" id="GO:0003825">
    <property type="term" value="F:alpha,alpha-trehalose-phosphate synthase (UDP-forming) activity"/>
    <property type="evidence" value="ECO:0007669"/>
    <property type="project" value="UniProtKB-EC"/>
</dbReference>
<dbReference type="InterPro" id="IPR012766">
    <property type="entry name" value="Trehalose_OtsA"/>
</dbReference>
<evidence type="ECO:0000313" key="9">
    <source>
        <dbReference type="EMBL" id="OJT07285.1"/>
    </source>
</evidence>
<feature type="compositionally biased region" description="Low complexity" evidence="8">
    <location>
        <begin position="1"/>
        <end position="16"/>
    </location>
</feature>
<evidence type="ECO:0000313" key="10">
    <source>
        <dbReference type="Proteomes" id="UP000184267"/>
    </source>
</evidence>
<reference evidence="9 10" key="1">
    <citation type="submission" date="2016-10" db="EMBL/GenBank/DDBJ databases">
        <title>Genome sequence of the basidiomycete white-rot fungus Trametes pubescens.</title>
        <authorList>
            <person name="Makela M.R."/>
            <person name="Granchi Z."/>
            <person name="Peng M."/>
            <person name="De Vries R.P."/>
            <person name="Grigoriev I."/>
            <person name="Riley R."/>
            <person name="Hilden K."/>
        </authorList>
    </citation>
    <scope>NUCLEOTIDE SEQUENCE [LARGE SCALE GENOMIC DNA]</scope>
    <source>
        <strain evidence="9 10">FBCC735</strain>
    </source>
</reference>
<evidence type="ECO:0000256" key="5">
    <source>
        <dbReference type="ARBA" id="ARBA00024331"/>
    </source>
</evidence>
<feature type="region of interest" description="Disordered" evidence="8">
    <location>
        <begin position="1"/>
        <end position="20"/>
    </location>
</feature>
<feature type="compositionally biased region" description="Polar residues" evidence="8">
    <location>
        <begin position="570"/>
        <end position="580"/>
    </location>
</feature>
<evidence type="ECO:0000256" key="4">
    <source>
        <dbReference type="ARBA" id="ARBA00022679"/>
    </source>
</evidence>
<feature type="compositionally biased region" description="Basic and acidic residues" evidence="8">
    <location>
        <begin position="535"/>
        <end position="551"/>
    </location>
</feature>
<dbReference type="CDD" id="cd03788">
    <property type="entry name" value="GT20_TPS"/>
    <property type="match status" value="1"/>
</dbReference>
<gene>
    <name evidence="9" type="ORF">TRAPUB_1861</name>
</gene>
<evidence type="ECO:0000256" key="1">
    <source>
        <dbReference type="ARBA" id="ARBA00008799"/>
    </source>
</evidence>
<evidence type="ECO:0000256" key="8">
    <source>
        <dbReference type="SAM" id="MobiDB-lite"/>
    </source>
</evidence>
<dbReference type="GO" id="GO:0005992">
    <property type="term" value="P:trehalose biosynthetic process"/>
    <property type="evidence" value="ECO:0007669"/>
    <property type="project" value="InterPro"/>
</dbReference>
<dbReference type="EMBL" id="MNAD01001201">
    <property type="protein sequence ID" value="OJT07285.1"/>
    <property type="molecule type" value="Genomic_DNA"/>
</dbReference>
<feature type="region of interest" description="Disordered" evidence="8">
    <location>
        <begin position="525"/>
        <end position="589"/>
    </location>
</feature>
<evidence type="ECO:0000256" key="2">
    <source>
        <dbReference type="ARBA" id="ARBA00012538"/>
    </source>
</evidence>
<dbReference type="FunFam" id="3.40.50.2000:FF:000007">
    <property type="entry name" value="Trehalose-6-phosphate synthase"/>
    <property type="match status" value="1"/>
</dbReference>
<evidence type="ECO:0000256" key="3">
    <source>
        <dbReference type="ARBA" id="ARBA00022676"/>
    </source>
</evidence>
<keyword evidence="10" id="KW-1185">Reference proteome</keyword>
<comment type="pathway">
    <text evidence="5">Carbohydrate biosynthesis.</text>
</comment>
<dbReference type="GO" id="GO:0034605">
    <property type="term" value="P:cellular response to heat"/>
    <property type="evidence" value="ECO:0007669"/>
    <property type="project" value="TreeGrafter"/>
</dbReference>
<dbReference type="Gene3D" id="3.40.50.2000">
    <property type="entry name" value="Glycogen Phosphorylase B"/>
    <property type="match status" value="2"/>
</dbReference>
<comment type="similarity">
    <text evidence="1">Belongs to the glycosyltransferase 20 family.</text>
</comment>